<dbReference type="EMBL" id="JACAGK010000010">
    <property type="protein sequence ID" value="MDM1047650.1"/>
    <property type="molecule type" value="Genomic_DNA"/>
</dbReference>
<dbReference type="PANTHER" id="PTHR30273:SF2">
    <property type="entry name" value="PROTEIN FECR"/>
    <property type="match status" value="1"/>
</dbReference>
<evidence type="ECO:0000313" key="5">
    <source>
        <dbReference type="Proteomes" id="UP001170954"/>
    </source>
</evidence>
<comment type="caution">
    <text evidence="4">The sequence shown here is derived from an EMBL/GenBank/DDBJ whole genome shotgun (WGS) entry which is preliminary data.</text>
</comment>
<dbReference type="InterPro" id="IPR006860">
    <property type="entry name" value="FecR"/>
</dbReference>
<feature type="domain" description="FecR protein" evidence="2">
    <location>
        <begin position="164"/>
        <end position="257"/>
    </location>
</feature>
<dbReference type="PANTHER" id="PTHR30273">
    <property type="entry name" value="PERIPLASMIC SIGNAL SENSOR AND SIGMA FACTOR ACTIVATOR FECR-RELATED"/>
    <property type="match status" value="1"/>
</dbReference>
<dbReference type="Gene3D" id="2.60.120.1440">
    <property type="match status" value="1"/>
</dbReference>
<evidence type="ECO:0000256" key="1">
    <source>
        <dbReference type="SAM" id="Phobius"/>
    </source>
</evidence>
<accession>A0ABT7NK91</accession>
<gene>
    <name evidence="4" type="ORF">HX018_05260</name>
</gene>
<feature type="transmembrane region" description="Helical" evidence="1">
    <location>
        <begin position="73"/>
        <end position="91"/>
    </location>
</feature>
<sequence>MEHSILKSIINILSRKAKKEDLSDIDSELLETFQKDEWQLKYGAQEDVKNRIQQAVHAKTIEKISRPSLKTTLLKIAAVIIATFFVGYLLMKQDNEKAFILSENHPSTVETPGLTTSDGTYKDLQTMKIGESFSNNKFTLVKSKAGVLRIESNDNSNEIIQINIKTAANENYIIELDDKSRVILDVNSELSFPSRFIENSRIVAAEGRAYFEVQTNPSKPFIVKSSKIEAIVTGTSFVFCSKRDEKTASISLVEGSLEIKGNNNSKKLKPGQKGHFSQDGIQILSFDEYETLAFTRNEFIFNDQPINEIMSVLSDWYNMEYSLKNINPEAFHFTLKIDRNKSIKEVLEIIEMTGDLQASIIGNKIIIGSKK</sequence>
<dbReference type="Proteomes" id="UP001170954">
    <property type="component" value="Unassembled WGS sequence"/>
</dbReference>
<dbReference type="Pfam" id="PF16344">
    <property type="entry name" value="FecR_C"/>
    <property type="match status" value="1"/>
</dbReference>
<evidence type="ECO:0000259" key="3">
    <source>
        <dbReference type="Pfam" id="PF16344"/>
    </source>
</evidence>
<name>A0ABT7NK91_9SPHI</name>
<dbReference type="InterPro" id="IPR032508">
    <property type="entry name" value="FecR_C"/>
</dbReference>
<keyword evidence="5" id="KW-1185">Reference proteome</keyword>
<dbReference type="Pfam" id="PF04773">
    <property type="entry name" value="FecR"/>
    <property type="match status" value="1"/>
</dbReference>
<dbReference type="InterPro" id="IPR012373">
    <property type="entry name" value="Ferrdict_sens_TM"/>
</dbReference>
<dbReference type="RefSeq" id="WP_149526515.1">
    <property type="nucleotide sequence ID" value="NZ_CP030848.1"/>
</dbReference>
<evidence type="ECO:0000259" key="2">
    <source>
        <dbReference type="Pfam" id="PF04773"/>
    </source>
</evidence>
<reference evidence="4" key="2">
    <citation type="journal article" date="2022" name="Sci. Total Environ.">
        <title>Prevalence, transmission, and molecular epidemiology of tet(X)-positive bacteria among humans, animals, and environmental niches in China: An epidemiological, and genomic-based study.</title>
        <authorList>
            <person name="Dong N."/>
            <person name="Zeng Y."/>
            <person name="Cai C."/>
            <person name="Sun C."/>
            <person name="Lu J."/>
            <person name="Liu C."/>
            <person name="Zhou H."/>
            <person name="Sun Q."/>
            <person name="Shu L."/>
            <person name="Wang H."/>
            <person name="Wang Y."/>
            <person name="Wang S."/>
            <person name="Wu C."/>
            <person name="Chan E.W."/>
            <person name="Chen G."/>
            <person name="Shen Z."/>
            <person name="Chen S."/>
            <person name="Zhang R."/>
        </authorList>
    </citation>
    <scope>NUCLEOTIDE SEQUENCE</scope>
    <source>
        <strain evidence="4">R1692</strain>
    </source>
</reference>
<keyword evidence="1" id="KW-0812">Transmembrane</keyword>
<feature type="domain" description="Protein FecR C-terminal" evidence="3">
    <location>
        <begin position="298"/>
        <end position="367"/>
    </location>
</feature>
<organism evidence="4 5">
    <name type="scientific">Sphingobacterium hotanense</name>
    <dbReference type="NCBI Taxonomy" id="649196"/>
    <lineage>
        <taxon>Bacteria</taxon>
        <taxon>Pseudomonadati</taxon>
        <taxon>Bacteroidota</taxon>
        <taxon>Sphingobacteriia</taxon>
        <taxon>Sphingobacteriales</taxon>
        <taxon>Sphingobacteriaceae</taxon>
        <taxon>Sphingobacterium</taxon>
    </lineage>
</organism>
<proteinExistence type="predicted"/>
<evidence type="ECO:0000313" key="4">
    <source>
        <dbReference type="EMBL" id="MDM1047650.1"/>
    </source>
</evidence>
<dbReference type="Gene3D" id="3.55.50.30">
    <property type="match status" value="1"/>
</dbReference>
<reference evidence="4" key="1">
    <citation type="submission" date="2020-06" db="EMBL/GenBank/DDBJ databases">
        <authorList>
            <person name="Dong N."/>
        </authorList>
    </citation>
    <scope>NUCLEOTIDE SEQUENCE</scope>
    <source>
        <strain evidence="4">R1692</strain>
    </source>
</reference>
<keyword evidence="1" id="KW-1133">Transmembrane helix</keyword>
<protein>
    <submittedName>
        <fullName evidence="4">FecR family protein</fullName>
    </submittedName>
</protein>
<keyword evidence="1" id="KW-0472">Membrane</keyword>